<sequence length="175" mass="19134">MYRCTPVILIVGVRPASQLDQPTNQSIIELREGIWGRTTAPRRPAAGTPDACIDFGEKTNHPLLSPRALPQSPSLYQSKGVARQAEDRPVDASPRARRSFSNSRKFVVLPEAQRCRHGLRTGKSCSQGGDAMLPMPKCGRLLKCGVSSFFAFTSVHHGEDRSFQLSSTQGILQSS</sequence>
<protein>
    <submittedName>
        <fullName evidence="2">Uncharacterized protein</fullName>
    </submittedName>
</protein>
<evidence type="ECO:0000256" key="1">
    <source>
        <dbReference type="SAM" id="MobiDB-lite"/>
    </source>
</evidence>
<feature type="region of interest" description="Disordered" evidence="1">
    <location>
        <begin position="63"/>
        <end position="99"/>
    </location>
</feature>
<gene>
    <name evidence="2" type="ORF">BDP55DRAFT_440972</name>
</gene>
<reference evidence="2" key="1">
    <citation type="submission" date="2021-06" db="EMBL/GenBank/DDBJ databases">
        <title>Comparative genomics, transcriptomics and evolutionary studies reveal genomic signatures of adaptation to plant cell wall in hemibiotrophic fungi.</title>
        <authorList>
            <consortium name="DOE Joint Genome Institute"/>
            <person name="Baroncelli R."/>
            <person name="Diaz J.F."/>
            <person name="Benocci T."/>
            <person name="Peng M."/>
            <person name="Battaglia E."/>
            <person name="Haridas S."/>
            <person name="Andreopoulos W."/>
            <person name="Labutti K."/>
            <person name="Pangilinan J."/>
            <person name="Floch G.L."/>
            <person name="Makela M.R."/>
            <person name="Henrissat B."/>
            <person name="Grigoriev I.V."/>
            <person name="Crouch J.A."/>
            <person name="De Vries R.P."/>
            <person name="Sukno S.A."/>
            <person name="Thon M.R."/>
        </authorList>
    </citation>
    <scope>NUCLEOTIDE SEQUENCE</scope>
    <source>
        <strain evidence="2">CBS 193.32</strain>
    </source>
</reference>
<dbReference type="RefSeq" id="XP_060422099.1">
    <property type="nucleotide sequence ID" value="XM_060567592.1"/>
</dbReference>
<evidence type="ECO:0000313" key="3">
    <source>
        <dbReference type="Proteomes" id="UP001224890"/>
    </source>
</evidence>
<dbReference type="GeneID" id="85452118"/>
<accession>A0AAJ0A6F5</accession>
<dbReference type="AlphaFoldDB" id="A0AAJ0A6F5"/>
<organism evidence="2 3">
    <name type="scientific">Colletotrichum godetiae</name>
    <dbReference type="NCBI Taxonomy" id="1209918"/>
    <lineage>
        <taxon>Eukaryota</taxon>
        <taxon>Fungi</taxon>
        <taxon>Dikarya</taxon>
        <taxon>Ascomycota</taxon>
        <taxon>Pezizomycotina</taxon>
        <taxon>Sordariomycetes</taxon>
        <taxon>Hypocreomycetidae</taxon>
        <taxon>Glomerellales</taxon>
        <taxon>Glomerellaceae</taxon>
        <taxon>Colletotrichum</taxon>
        <taxon>Colletotrichum acutatum species complex</taxon>
    </lineage>
</organism>
<proteinExistence type="predicted"/>
<keyword evidence="3" id="KW-1185">Reference proteome</keyword>
<dbReference type="Proteomes" id="UP001224890">
    <property type="component" value="Unassembled WGS sequence"/>
</dbReference>
<name>A0AAJ0A6F5_9PEZI</name>
<comment type="caution">
    <text evidence="2">The sequence shown here is derived from an EMBL/GenBank/DDBJ whole genome shotgun (WGS) entry which is preliminary data.</text>
</comment>
<dbReference type="EMBL" id="JAHMHR010000096">
    <property type="protein sequence ID" value="KAK1657335.1"/>
    <property type="molecule type" value="Genomic_DNA"/>
</dbReference>
<evidence type="ECO:0000313" key="2">
    <source>
        <dbReference type="EMBL" id="KAK1657335.1"/>
    </source>
</evidence>